<comment type="caution">
    <text evidence="8">The sequence shown here is derived from an EMBL/GenBank/DDBJ whole genome shotgun (WGS) entry which is preliminary data.</text>
</comment>
<dbReference type="SUPFAM" id="SSF103473">
    <property type="entry name" value="MFS general substrate transporter"/>
    <property type="match status" value="1"/>
</dbReference>
<evidence type="ECO:0000256" key="4">
    <source>
        <dbReference type="ARBA" id="ARBA00022989"/>
    </source>
</evidence>
<feature type="domain" description="Major facilitator superfamily (MFS) profile" evidence="7">
    <location>
        <begin position="28"/>
        <end position="425"/>
    </location>
</feature>
<dbReference type="CDD" id="cd17328">
    <property type="entry name" value="MFS_spinster_like"/>
    <property type="match status" value="1"/>
</dbReference>
<evidence type="ECO:0000313" key="9">
    <source>
        <dbReference type="Proteomes" id="UP000653472"/>
    </source>
</evidence>
<dbReference type="PROSITE" id="PS50850">
    <property type="entry name" value="MFS"/>
    <property type="match status" value="1"/>
</dbReference>
<feature type="transmembrane region" description="Helical" evidence="6">
    <location>
        <begin position="181"/>
        <end position="199"/>
    </location>
</feature>
<keyword evidence="2" id="KW-0813">Transport</keyword>
<dbReference type="RefSeq" id="WP_168148884.1">
    <property type="nucleotide sequence ID" value="NZ_JAAVXB010000008.1"/>
</dbReference>
<keyword evidence="9" id="KW-1185">Reference proteome</keyword>
<dbReference type="PANTHER" id="PTHR23505:SF79">
    <property type="entry name" value="PROTEIN SPINSTER"/>
    <property type="match status" value="1"/>
</dbReference>
<feature type="transmembrane region" description="Helical" evidence="6">
    <location>
        <begin position="365"/>
        <end position="385"/>
    </location>
</feature>
<name>A0A969WCN1_9GAMM</name>
<evidence type="ECO:0000256" key="3">
    <source>
        <dbReference type="ARBA" id="ARBA00022692"/>
    </source>
</evidence>
<dbReference type="InterPro" id="IPR011701">
    <property type="entry name" value="MFS"/>
</dbReference>
<feature type="transmembrane region" description="Helical" evidence="6">
    <location>
        <begin position="275"/>
        <end position="293"/>
    </location>
</feature>
<accession>A0A969WCN1</accession>
<feature type="transmembrane region" description="Helical" evidence="6">
    <location>
        <begin position="62"/>
        <end position="84"/>
    </location>
</feature>
<dbReference type="InterPro" id="IPR020846">
    <property type="entry name" value="MFS_dom"/>
</dbReference>
<feature type="transmembrane region" description="Helical" evidence="6">
    <location>
        <begin position="23"/>
        <end position="41"/>
    </location>
</feature>
<sequence>MNGFAAAADVKRSAPEVSAGASLYAWYVLAMLMVVYIFNWFDRYLLNITMESIKNDLGLSDTELGIISGFAFSAVYSISGLFIARMSDLGVRRTVVAGGLALWSTMTAVCGMASGFVHLVFARFGVGIGEATCSPPSHSLISDYFPPRQRATAIAVFSIGLYIGLGLGLGVGGWLNEQYGWRHAFMAAAVPGLLFAVLFRLTVKEPPRGAHDGAAADQHQSIAEVVRFMVTRRSFVAYTIGTGLFVFAGDATDIWGATFLMRVHGYSSEFVGARLGLLGGVAGALGTLFFAVLADRLSLRDLRWYVRVAGLGGLATMPFILLFLFASKGSMLFAFYFFATFCGASYMAPTIAVTQRLMPPRMRAVSSAVILLSFNIIGVASGNLVTGLLSDAFTPQYGDAALRYALAWTMIASLIGFALMIYAARRLPRDIEAGVAAHAG</sequence>
<dbReference type="Proteomes" id="UP000653472">
    <property type="component" value="Unassembled WGS sequence"/>
</dbReference>
<evidence type="ECO:0000313" key="8">
    <source>
        <dbReference type="EMBL" id="NKF23568.1"/>
    </source>
</evidence>
<keyword evidence="5 6" id="KW-0472">Membrane</keyword>
<reference evidence="8" key="1">
    <citation type="submission" date="2020-03" db="EMBL/GenBank/DDBJ databases">
        <title>Solimonas marina sp. nov., isolated from deep seawater of the Pacific Ocean.</title>
        <authorList>
            <person name="Liu X."/>
            <person name="Lai Q."/>
            <person name="Sun F."/>
            <person name="Gai Y."/>
            <person name="Li G."/>
            <person name="Shao Z."/>
        </authorList>
    </citation>
    <scope>NUCLEOTIDE SEQUENCE</scope>
    <source>
        <strain evidence="8">C16B3</strain>
    </source>
</reference>
<dbReference type="InterPro" id="IPR036259">
    <property type="entry name" value="MFS_trans_sf"/>
</dbReference>
<dbReference type="EMBL" id="JAAVXB010000008">
    <property type="protein sequence ID" value="NKF23568.1"/>
    <property type="molecule type" value="Genomic_DNA"/>
</dbReference>
<gene>
    <name evidence="8" type="ORF">G7Y82_14710</name>
</gene>
<dbReference type="PANTHER" id="PTHR23505">
    <property type="entry name" value="SPINSTER"/>
    <property type="match status" value="1"/>
</dbReference>
<evidence type="ECO:0000259" key="7">
    <source>
        <dbReference type="PROSITE" id="PS50850"/>
    </source>
</evidence>
<evidence type="ECO:0000256" key="5">
    <source>
        <dbReference type="ARBA" id="ARBA00023136"/>
    </source>
</evidence>
<dbReference type="AlphaFoldDB" id="A0A969WCN1"/>
<dbReference type="Gene3D" id="1.20.1250.20">
    <property type="entry name" value="MFS general substrate transporter like domains"/>
    <property type="match status" value="1"/>
</dbReference>
<keyword evidence="3 6" id="KW-0812">Transmembrane</keyword>
<feature type="transmembrane region" description="Helical" evidence="6">
    <location>
        <begin position="305"/>
        <end position="326"/>
    </location>
</feature>
<feature type="transmembrane region" description="Helical" evidence="6">
    <location>
        <begin position="235"/>
        <end position="255"/>
    </location>
</feature>
<dbReference type="GO" id="GO:0016020">
    <property type="term" value="C:membrane"/>
    <property type="evidence" value="ECO:0007669"/>
    <property type="project" value="UniProtKB-SubCell"/>
</dbReference>
<proteinExistence type="predicted"/>
<organism evidence="8 9">
    <name type="scientific">Solimonas marina</name>
    <dbReference type="NCBI Taxonomy" id="2714601"/>
    <lineage>
        <taxon>Bacteria</taxon>
        <taxon>Pseudomonadati</taxon>
        <taxon>Pseudomonadota</taxon>
        <taxon>Gammaproteobacteria</taxon>
        <taxon>Nevskiales</taxon>
        <taxon>Nevskiaceae</taxon>
        <taxon>Solimonas</taxon>
    </lineage>
</organism>
<evidence type="ECO:0000256" key="2">
    <source>
        <dbReference type="ARBA" id="ARBA00022448"/>
    </source>
</evidence>
<keyword evidence="4 6" id="KW-1133">Transmembrane helix</keyword>
<feature type="transmembrane region" description="Helical" evidence="6">
    <location>
        <begin position="405"/>
        <end position="424"/>
    </location>
</feature>
<feature type="transmembrane region" description="Helical" evidence="6">
    <location>
        <begin position="154"/>
        <end position="175"/>
    </location>
</feature>
<dbReference type="GO" id="GO:0022857">
    <property type="term" value="F:transmembrane transporter activity"/>
    <property type="evidence" value="ECO:0007669"/>
    <property type="project" value="InterPro"/>
</dbReference>
<feature type="transmembrane region" description="Helical" evidence="6">
    <location>
        <begin position="96"/>
        <end position="121"/>
    </location>
</feature>
<feature type="transmembrane region" description="Helical" evidence="6">
    <location>
        <begin position="332"/>
        <end position="353"/>
    </location>
</feature>
<dbReference type="InterPro" id="IPR044770">
    <property type="entry name" value="MFS_spinster-like"/>
</dbReference>
<protein>
    <submittedName>
        <fullName evidence="8">MFS transporter</fullName>
    </submittedName>
</protein>
<comment type="subcellular location">
    <subcellularLocation>
        <location evidence="1">Membrane</location>
        <topology evidence="1">Multi-pass membrane protein</topology>
    </subcellularLocation>
</comment>
<evidence type="ECO:0000256" key="6">
    <source>
        <dbReference type="SAM" id="Phobius"/>
    </source>
</evidence>
<evidence type="ECO:0000256" key="1">
    <source>
        <dbReference type="ARBA" id="ARBA00004141"/>
    </source>
</evidence>
<dbReference type="Pfam" id="PF07690">
    <property type="entry name" value="MFS_1"/>
    <property type="match status" value="1"/>
</dbReference>